<evidence type="ECO:0000313" key="2">
    <source>
        <dbReference type="Proteomes" id="UP000187209"/>
    </source>
</evidence>
<accession>A0A1R2BQC8</accession>
<dbReference type="EMBL" id="MPUH01000491">
    <property type="protein sequence ID" value="OMJ79039.1"/>
    <property type="molecule type" value="Genomic_DNA"/>
</dbReference>
<comment type="caution">
    <text evidence="1">The sequence shown here is derived from an EMBL/GenBank/DDBJ whole genome shotgun (WGS) entry which is preliminary data.</text>
</comment>
<dbReference type="OrthoDB" id="288611at2759"/>
<proteinExistence type="predicted"/>
<dbReference type="AlphaFoldDB" id="A0A1R2BQC8"/>
<reference evidence="1 2" key="1">
    <citation type="submission" date="2016-11" db="EMBL/GenBank/DDBJ databases">
        <title>The macronuclear genome of Stentor coeruleus: a giant cell with tiny introns.</title>
        <authorList>
            <person name="Slabodnick M."/>
            <person name="Ruby J.G."/>
            <person name="Reiff S.B."/>
            <person name="Swart E.C."/>
            <person name="Gosai S."/>
            <person name="Prabakaran S."/>
            <person name="Witkowska E."/>
            <person name="Larue G.E."/>
            <person name="Fisher S."/>
            <person name="Freeman R.M."/>
            <person name="Gunawardena J."/>
            <person name="Chu W."/>
            <person name="Stover N.A."/>
            <person name="Gregory B.D."/>
            <person name="Nowacki M."/>
            <person name="Derisi J."/>
            <person name="Roy S.W."/>
            <person name="Marshall W.F."/>
            <person name="Sood P."/>
        </authorList>
    </citation>
    <scope>NUCLEOTIDE SEQUENCE [LARGE SCALE GENOMIC DNA]</scope>
    <source>
        <strain evidence="1">WM001</strain>
    </source>
</reference>
<keyword evidence="2" id="KW-1185">Reference proteome</keyword>
<protein>
    <submittedName>
        <fullName evidence="1">Uncharacterized protein</fullName>
    </submittedName>
</protein>
<gene>
    <name evidence="1" type="ORF">SteCoe_21022</name>
</gene>
<organism evidence="1 2">
    <name type="scientific">Stentor coeruleus</name>
    <dbReference type="NCBI Taxonomy" id="5963"/>
    <lineage>
        <taxon>Eukaryota</taxon>
        <taxon>Sar</taxon>
        <taxon>Alveolata</taxon>
        <taxon>Ciliophora</taxon>
        <taxon>Postciliodesmatophora</taxon>
        <taxon>Heterotrichea</taxon>
        <taxon>Heterotrichida</taxon>
        <taxon>Stentoridae</taxon>
        <taxon>Stentor</taxon>
    </lineage>
</organism>
<sequence length="218" mass="25336">MLPIPKFIGNISTSPEQSRIRHLLIKQNLLLSEIVSSNTRKILELQSILRKYHREEKLTNIINPNPLQPDPLEQISLPYKAKLKPVEEISKVICKSKFFRFTMQLKSKPNVEILKNDRIELSVSLYTSERMPQKIMFTMHGKNIIKGDTTAIMAYDSVESKHLAHFKMQICEVSSHYFGGWIYLLVEAKQVLATRGIYIKPYVVKNLRIRAKDNKNQE</sequence>
<evidence type="ECO:0000313" key="1">
    <source>
        <dbReference type="EMBL" id="OMJ79039.1"/>
    </source>
</evidence>
<name>A0A1R2BQC8_9CILI</name>
<dbReference type="Proteomes" id="UP000187209">
    <property type="component" value="Unassembled WGS sequence"/>
</dbReference>